<protein>
    <submittedName>
        <fullName evidence="2">PepSY-associated TM helix domain-containing protein</fullName>
    </submittedName>
</protein>
<dbReference type="EMBL" id="JAXCLA010000003">
    <property type="protein sequence ID" value="MDY0744909.1"/>
    <property type="molecule type" value="Genomic_DNA"/>
</dbReference>
<dbReference type="PANTHER" id="PTHR34219:SF3">
    <property type="entry name" value="BLL7967 PROTEIN"/>
    <property type="match status" value="1"/>
</dbReference>
<evidence type="ECO:0000256" key="1">
    <source>
        <dbReference type="SAM" id="Phobius"/>
    </source>
</evidence>
<evidence type="ECO:0000313" key="2">
    <source>
        <dbReference type="EMBL" id="MDY0744909.1"/>
    </source>
</evidence>
<dbReference type="RefSeq" id="WP_320422818.1">
    <property type="nucleotide sequence ID" value="NZ_JAXCLA010000003.1"/>
</dbReference>
<feature type="transmembrane region" description="Helical" evidence="1">
    <location>
        <begin position="142"/>
        <end position="163"/>
    </location>
</feature>
<dbReference type="PANTHER" id="PTHR34219">
    <property type="entry name" value="IRON-REGULATED INNER MEMBRANE PROTEIN-RELATED"/>
    <property type="match status" value="1"/>
</dbReference>
<keyword evidence="1" id="KW-0472">Membrane</keyword>
<keyword evidence="1" id="KW-0812">Transmembrane</keyword>
<dbReference type="Pfam" id="PF03929">
    <property type="entry name" value="PepSY_TM"/>
    <property type="match status" value="1"/>
</dbReference>
<keyword evidence="1" id="KW-1133">Transmembrane helix</keyword>
<comment type="caution">
    <text evidence="2">The sequence shown here is derived from an EMBL/GenBank/DDBJ whole genome shotgun (WGS) entry which is preliminary data.</text>
</comment>
<sequence length="361" mass="39523">MATVSLRRLWLRLHRWVALGLGWLLILAGITGAMLIVTRPLDRVLHPELFVARSTAGAPAVPLEALRQRVTAEFGPKTQFVMRPPREPGETLQINVRGTWSGTLYIDPADGREQARRGETEGFLGTLFKLHSTLLLKDTGKIVLAWAALAYLLMLATGLVLWWPRRWPPSLRIELKRGLLRGMFDLHRTGGALLGLVIAVSVASGAYMAWRPLGEFVSALAGRQAVKPPALPKVAADADAPRPTLDALAATARARFDNAPIGYIHLSALPDRPVRVRLLLPDDPHPNGISSVWLDPRDGHVLGVKRWSELDPGAAAVAYVYPLHTGELGGPLHETLNTLAGLMLAGLGVTGLWLWWKRRRG</sequence>
<dbReference type="InterPro" id="IPR005625">
    <property type="entry name" value="PepSY-ass_TM"/>
</dbReference>
<reference evidence="2 3" key="1">
    <citation type="submission" date="2023-11" db="EMBL/GenBank/DDBJ databases">
        <title>Paucibacter sp. nov., isolated from fresh soil in Korea.</title>
        <authorList>
            <person name="Le N.T.T."/>
        </authorList>
    </citation>
    <scope>NUCLEOTIDE SEQUENCE [LARGE SCALE GENOMIC DNA]</scope>
    <source>
        <strain evidence="2 3">R3-3</strain>
    </source>
</reference>
<accession>A0ABU5DFK6</accession>
<dbReference type="Proteomes" id="UP001285263">
    <property type="component" value="Unassembled WGS sequence"/>
</dbReference>
<feature type="transmembrane region" description="Helical" evidence="1">
    <location>
        <begin position="191"/>
        <end position="210"/>
    </location>
</feature>
<feature type="transmembrane region" description="Helical" evidence="1">
    <location>
        <begin position="336"/>
        <end position="356"/>
    </location>
</feature>
<name>A0ABU5DFK6_9BURK</name>
<feature type="transmembrane region" description="Helical" evidence="1">
    <location>
        <begin position="16"/>
        <end position="37"/>
    </location>
</feature>
<proteinExistence type="predicted"/>
<evidence type="ECO:0000313" key="3">
    <source>
        <dbReference type="Proteomes" id="UP001285263"/>
    </source>
</evidence>
<keyword evidence="3" id="KW-1185">Reference proteome</keyword>
<gene>
    <name evidence="2" type="ORF">SNE35_10345</name>
</gene>
<organism evidence="2 3">
    <name type="scientific">Roseateles agri</name>
    <dbReference type="NCBI Taxonomy" id="3098619"/>
    <lineage>
        <taxon>Bacteria</taxon>
        <taxon>Pseudomonadati</taxon>
        <taxon>Pseudomonadota</taxon>
        <taxon>Betaproteobacteria</taxon>
        <taxon>Burkholderiales</taxon>
        <taxon>Sphaerotilaceae</taxon>
        <taxon>Roseateles</taxon>
    </lineage>
</organism>